<dbReference type="EMBL" id="BMVP01000016">
    <property type="protein sequence ID" value="GHB79385.1"/>
    <property type="molecule type" value="Genomic_DNA"/>
</dbReference>
<feature type="region of interest" description="Disordered" evidence="1">
    <location>
        <begin position="1"/>
        <end position="23"/>
    </location>
</feature>
<protein>
    <submittedName>
        <fullName evidence="2">Uncharacterized protein</fullName>
    </submittedName>
</protein>
<evidence type="ECO:0000313" key="3">
    <source>
        <dbReference type="Proteomes" id="UP000642673"/>
    </source>
</evidence>
<name>A0ABQ3F0J1_9ACTN</name>
<reference evidence="3" key="1">
    <citation type="journal article" date="2019" name="Int. J. Syst. Evol. Microbiol.">
        <title>The Global Catalogue of Microorganisms (GCM) 10K type strain sequencing project: providing services to taxonomists for standard genome sequencing and annotation.</title>
        <authorList>
            <consortium name="The Broad Institute Genomics Platform"/>
            <consortium name="The Broad Institute Genome Sequencing Center for Infectious Disease"/>
            <person name="Wu L."/>
            <person name="Ma J."/>
        </authorList>
    </citation>
    <scope>NUCLEOTIDE SEQUENCE [LARGE SCALE GENOMIC DNA]</scope>
    <source>
        <strain evidence="3">JCM 4738</strain>
    </source>
</reference>
<evidence type="ECO:0000256" key="1">
    <source>
        <dbReference type="SAM" id="MobiDB-lite"/>
    </source>
</evidence>
<keyword evidence="3" id="KW-1185">Reference proteome</keyword>
<proteinExistence type="predicted"/>
<dbReference type="Proteomes" id="UP000642673">
    <property type="component" value="Unassembled WGS sequence"/>
</dbReference>
<comment type="caution">
    <text evidence="2">The sequence shown here is derived from an EMBL/GenBank/DDBJ whole genome shotgun (WGS) entry which is preliminary data.</text>
</comment>
<organism evidence="2 3">
    <name type="scientific">Streptomyces cirratus</name>
    <dbReference type="NCBI Taxonomy" id="68187"/>
    <lineage>
        <taxon>Bacteria</taxon>
        <taxon>Bacillati</taxon>
        <taxon>Actinomycetota</taxon>
        <taxon>Actinomycetes</taxon>
        <taxon>Kitasatosporales</taxon>
        <taxon>Streptomycetaceae</taxon>
        <taxon>Streptomyces</taxon>
    </lineage>
</organism>
<sequence>MATTCASGRVGTHGNHESSLTGPGCVTVGAMEFVSSWCEVRWRIVRDVEAGFVELADDDLRVRAEALLGDNNDQAARGNTA</sequence>
<accession>A0ABQ3F0J1</accession>
<gene>
    <name evidence="2" type="ORF">GCM10010347_57460</name>
</gene>
<evidence type="ECO:0000313" key="2">
    <source>
        <dbReference type="EMBL" id="GHB79385.1"/>
    </source>
</evidence>